<dbReference type="InterPro" id="IPR059095">
    <property type="entry name" value="Znf_C2H2_17_2nd"/>
</dbReference>
<evidence type="ECO:0000313" key="5">
    <source>
        <dbReference type="Proteomes" id="UP000799424"/>
    </source>
</evidence>
<dbReference type="Gene3D" id="3.30.160.60">
    <property type="entry name" value="Classic Zinc Finger"/>
    <property type="match status" value="1"/>
</dbReference>
<feature type="compositionally biased region" description="Basic and acidic residues" evidence="1">
    <location>
        <begin position="485"/>
        <end position="495"/>
    </location>
</feature>
<gene>
    <name evidence="4" type="ORF">CC86DRAFT_385904</name>
</gene>
<evidence type="ECO:0000256" key="1">
    <source>
        <dbReference type="SAM" id="MobiDB-lite"/>
    </source>
</evidence>
<evidence type="ECO:0000256" key="2">
    <source>
        <dbReference type="SAM" id="SignalP"/>
    </source>
</evidence>
<feature type="chain" id="PRO_5025573028" description="C2H2-type domain-containing protein" evidence="2">
    <location>
        <begin position="19"/>
        <end position="563"/>
    </location>
</feature>
<evidence type="ECO:0000313" key="4">
    <source>
        <dbReference type="EMBL" id="KAF2822208.1"/>
    </source>
</evidence>
<sequence length="563" mass="63319">MSMMMIPLVLLQSHSTLIQDLHWFVLALTFAISDSFFDSPPEPVSCISSIAEWRKDIPASGEEFPFYSEFQDMTSADLLELKDTISECSMDSAYQSQSGASRRGARKVDGYTQDNRPRVNAHFVGSEVYSPSLSAESYNAFTDHNLDMSQMPQPAGTWEAPEESIVYANYSAGQDFAQYATTNVQRYTPTSNTGLSSPWVPTDAQFHNSQFNFTYPAGQSPAEMMFSTTAPPHRAWNNSNFDQTTRPAAVRSSSSYTLHQDSRRTSAHDATFGAFVATPTSTTSVQFPQNVEFDQSRLVDSRNDNEDTASASIPTQSLDDEEVMSPSDAADIKLEEERTKVARSHPLYQQLPDKDGKYHCPEEGKTGCSHKPTPLKCNYDKYVDSHLKPFRCNKKTCVGVQFSSTACLLRHEREAHGMHGHGARPHLCHFRDCERAVPGHGFPRRYNLFDHMKRVHQYEGPTTEPSPPTTAGQIQRKPASRKRKAPSEETSEKRQKAAKISAEQLRQQARDQLAQQFLSKKQQIIDILNNLNDPNDLRDDLQLTKEVFGLHEISTKFRENYGG</sequence>
<evidence type="ECO:0000259" key="3">
    <source>
        <dbReference type="SMART" id="SM00355"/>
    </source>
</evidence>
<dbReference type="SMART" id="SM00355">
    <property type="entry name" value="ZnF_C2H2"/>
    <property type="match status" value="2"/>
</dbReference>
<feature type="domain" description="C2H2-type" evidence="3">
    <location>
        <begin position="426"/>
        <end position="456"/>
    </location>
</feature>
<dbReference type="Proteomes" id="UP000799424">
    <property type="component" value="Unassembled WGS sequence"/>
</dbReference>
<proteinExistence type="predicted"/>
<keyword evidence="5" id="KW-1185">Reference proteome</keyword>
<dbReference type="AlphaFoldDB" id="A0A6A6ZMY3"/>
<organism evidence="4 5">
    <name type="scientific">Ophiobolus disseminans</name>
    <dbReference type="NCBI Taxonomy" id="1469910"/>
    <lineage>
        <taxon>Eukaryota</taxon>
        <taxon>Fungi</taxon>
        <taxon>Dikarya</taxon>
        <taxon>Ascomycota</taxon>
        <taxon>Pezizomycotina</taxon>
        <taxon>Dothideomycetes</taxon>
        <taxon>Pleosporomycetidae</taxon>
        <taxon>Pleosporales</taxon>
        <taxon>Pleosporineae</taxon>
        <taxon>Phaeosphaeriaceae</taxon>
        <taxon>Ophiobolus</taxon>
    </lineage>
</organism>
<feature type="signal peptide" evidence="2">
    <location>
        <begin position="1"/>
        <end position="18"/>
    </location>
</feature>
<name>A0A6A6ZMY3_9PLEO</name>
<dbReference type="Pfam" id="PF26176">
    <property type="entry name" value="zf_C2H2_17_2"/>
    <property type="match status" value="1"/>
</dbReference>
<dbReference type="OrthoDB" id="5062908at2759"/>
<feature type="domain" description="C2H2-type" evidence="3">
    <location>
        <begin position="390"/>
        <end position="416"/>
    </location>
</feature>
<reference evidence="4" key="1">
    <citation type="journal article" date="2020" name="Stud. Mycol.">
        <title>101 Dothideomycetes genomes: a test case for predicting lifestyles and emergence of pathogens.</title>
        <authorList>
            <person name="Haridas S."/>
            <person name="Albert R."/>
            <person name="Binder M."/>
            <person name="Bloem J."/>
            <person name="Labutti K."/>
            <person name="Salamov A."/>
            <person name="Andreopoulos B."/>
            <person name="Baker S."/>
            <person name="Barry K."/>
            <person name="Bills G."/>
            <person name="Bluhm B."/>
            <person name="Cannon C."/>
            <person name="Castanera R."/>
            <person name="Culley D."/>
            <person name="Daum C."/>
            <person name="Ezra D."/>
            <person name="Gonzalez J."/>
            <person name="Henrissat B."/>
            <person name="Kuo A."/>
            <person name="Liang C."/>
            <person name="Lipzen A."/>
            <person name="Lutzoni F."/>
            <person name="Magnuson J."/>
            <person name="Mondo S."/>
            <person name="Nolan M."/>
            <person name="Ohm R."/>
            <person name="Pangilinan J."/>
            <person name="Park H.-J."/>
            <person name="Ramirez L."/>
            <person name="Alfaro M."/>
            <person name="Sun H."/>
            <person name="Tritt A."/>
            <person name="Yoshinaga Y."/>
            <person name="Zwiers L.-H."/>
            <person name="Turgeon B."/>
            <person name="Goodwin S."/>
            <person name="Spatafora J."/>
            <person name="Crous P."/>
            <person name="Grigoriev I."/>
        </authorList>
    </citation>
    <scope>NUCLEOTIDE SEQUENCE</scope>
    <source>
        <strain evidence="4">CBS 113818</strain>
    </source>
</reference>
<feature type="compositionally biased region" description="Basic and acidic residues" evidence="1">
    <location>
        <begin position="296"/>
        <end position="305"/>
    </location>
</feature>
<protein>
    <recommendedName>
        <fullName evidence="3">C2H2-type domain-containing protein</fullName>
    </recommendedName>
</protein>
<dbReference type="InterPro" id="IPR059009">
    <property type="entry name" value="Znf_C2H2_17_1st"/>
</dbReference>
<feature type="region of interest" description="Disordered" evidence="1">
    <location>
        <begin position="458"/>
        <end position="501"/>
    </location>
</feature>
<dbReference type="InterPro" id="IPR013087">
    <property type="entry name" value="Znf_C2H2_type"/>
</dbReference>
<dbReference type="Pfam" id="PF26177">
    <property type="entry name" value="zf_C2H2_17_1st"/>
    <property type="match status" value="1"/>
</dbReference>
<accession>A0A6A6ZMY3</accession>
<feature type="region of interest" description="Disordered" evidence="1">
    <location>
        <begin position="92"/>
        <end position="112"/>
    </location>
</feature>
<keyword evidence="2" id="KW-0732">Signal</keyword>
<feature type="region of interest" description="Disordered" evidence="1">
    <location>
        <begin position="296"/>
        <end position="326"/>
    </location>
</feature>
<feature type="compositionally biased region" description="Polar residues" evidence="1">
    <location>
        <begin position="308"/>
        <end position="317"/>
    </location>
</feature>
<dbReference type="EMBL" id="MU006235">
    <property type="protein sequence ID" value="KAF2822208.1"/>
    <property type="molecule type" value="Genomic_DNA"/>
</dbReference>